<dbReference type="InterPro" id="IPR036145">
    <property type="entry name" value="MinC_C_sf"/>
</dbReference>
<dbReference type="HAMAP" id="MF_00267">
    <property type="entry name" value="MinC"/>
    <property type="match status" value="1"/>
</dbReference>
<organism evidence="9 10">
    <name type="scientific">Rhodoferax aquaticus</name>
    <dbReference type="NCBI Taxonomy" id="2527691"/>
    <lineage>
        <taxon>Bacteria</taxon>
        <taxon>Pseudomonadati</taxon>
        <taxon>Pseudomonadota</taxon>
        <taxon>Betaproteobacteria</taxon>
        <taxon>Burkholderiales</taxon>
        <taxon>Comamonadaceae</taxon>
        <taxon>Rhodoferax</taxon>
    </lineage>
</organism>
<accession>A0A515EJ63</accession>
<keyword evidence="4 6" id="KW-0131">Cell cycle</keyword>
<name>A0A515EJ63_9BURK</name>
<reference evidence="10" key="2">
    <citation type="journal article" date="2020" name="Int. J. Syst. Evol. Microbiol.">
        <title>Genomic insights into a novel species Rhodoferax aquaticus sp. nov., isolated from freshwater.</title>
        <authorList>
            <person name="Li T."/>
            <person name="Zhuo Y."/>
            <person name="Jin C.Z."/>
            <person name="Wu X."/>
            <person name="Ko S.R."/>
            <person name="Jin F.J."/>
            <person name="Ahn C.Y."/>
            <person name="Oh H.M."/>
            <person name="Lee H.G."/>
            <person name="Jin L."/>
        </authorList>
    </citation>
    <scope>NUCLEOTIDE SEQUENCE [LARGE SCALE GENOMIC DNA]</scope>
    <source>
        <strain evidence="10">Gr-4</strain>
    </source>
</reference>
<sequence length="259" mass="27819">MSVSSTGSSTRQPSVSFEIKSAQLPLVALMLKTDDWALVQADLSQQFGPQGENPDFFDHDALVIDFTQLDPQTPLQDLIPLLKVLRACNLVPVAVRGASPEWMSAALAVGLVEASPEVYKPKAAPVQAEVLVQEVVREVIREIPGPTTMVVDRPLRSGQKVYARGADLVVLAMVNQGAEVVADGNIHVYAPLRGKAMAGARGNTQARIFSLCMEPELISIAGVYRTSENPLAPDVQGKAAQVRLSDDGQEKLIIEALKT</sequence>
<dbReference type="PANTHER" id="PTHR34108:SF1">
    <property type="entry name" value="SEPTUM SITE-DETERMINING PROTEIN MINC"/>
    <property type="match status" value="1"/>
</dbReference>
<dbReference type="Pfam" id="PF05209">
    <property type="entry name" value="MinC_N"/>
    <property type="match status" value="1"/>
</dbReference>
<feature type="domain" description="Septum formation inhibitor MinC N-terminal" evidence="8">
    <location>
        <begin position="17"/>
        <end position="92"/>
    </location>
</feature>
<dbReference type="KEGG" id="rhg:EXZ61_00050"/>
<keyword evidence="10" id="KW-1185">Reference proteome</keyword>
<dbReference type="GO" id="GO:0051302">
    <property type="term" value="P:regulation of cell division"/>
    <property type="evidence" value="ECO:0007669"/>
    <property type="project" value="InterPro"/>
</dbReference>
<keyword evidence="2 6" id="KW-0132">Cell division</keyword>
<dbReference type="EMBL" id="CP036282">
    <property type="protein sequence ID" value="QDL52693.1"/>
    <property type="molecule type" value="Genomic_DNA"/>
</dbReference>
<comment type="function">
    <text evidence="5 6">Cell division inhibitor that blocks the formation of polar Z ring septums. Rapidly oscillates between the poles of the cell to destabilize FtsZ filaments that have formed before they mature into polar Z rings. Prevents FtsZ polymerization.</text>
</comment>
<dbReference type="GO" id="GO:1901891">
    <property type="term" value="P:regulation of cell septum assembly"/>
    <property type="evidence" value="ECO:0007669"/>
    <property type="project" value="InterPro"/>
</dbReference>
<dbReference type="InterPro" id="IPR007874">
    <property type="entry name" value="MinC_N"/>
</dbReference>
<dbReference type="Gene3D" id="2.160.20.70">
    <property type="match status" value="1"/>
</dbReference>
<evidence type="ECO:0000259" key="8">
    <source>
        <dbReference type="Pfam" id="PF05209"/>
    </source>
</evidence>
<dbReference type="Gene3D" id="3.30.70.260">
    <property type="match status" value="1"/>
</dbReference>
<dbReference type="InterPro" id="IPR016098">
    <property type="entry name" value="CAP/MinC_C"/>
</dbReference>
<feature type="domain" description="Septum formation inhibitor MinC C-terminal" evidence="7">
    <location>
        <begin position="150"/>
        <end position="247"/>
    </location>
</feature>
<dbReference type="InterPro" id="IPR013033">
    <property type="entry name" value="MinC"/>
</dbReference>
<dbReference type="NCBIfam" id="TIGR01222">
    <property type="entry name" value="minC"/>
    <property type="match status" value="1"/>
</dbReference>
<dbReference type="GO" id="GO:0000902">
    <property type="term" value="P:cell morphogenesis"/>
    <property type="evidence" value="ECO:0007669"/>
    <property type="project" value="InterPro"/>
</dbReference>
<proteinExistence type="inferred from homology"/>
<keyword evidence="3 6" id="KW-0717">Septation</keyword>
<dbReference type="Pfam" id="PF03775">
    <property type="entry name" value="MinC_C"/>
    <property type="match status" value="1"/>
</dbReference>
<evidence type="ECO:0000313" key="9">
    <source>
        <dbReference type="EMBL" id="QDL52693.1"/>
    </source>
</evidence>
<evidence type="ECO:0000259" key="7">
    <source>
        <dbReference type="Pfam" id="PF03775"/>
    </source>
</evidence>
<evidence type="ECO:0000256" key="2">
    <source>
        <dbReference type="ARBA" id="ARBA00022618"/>
    </source>
</evidence>
<dbReference type="InterPro" id="IPR005526">
    <property type="entry name" value="Septum_form_inhib_MinC_C"/>
</dbReference>
<protein>
    <recommendedName>
        <fullName evidence="6">Probable septum site-determining protein MinC</fullName>
    </recommendedName>
</protein>
<dbReference type="GO" id="GO:0000917">
    <property type="term" value="P:division septum assembly"/>
    <property type="evidence" value="ECO:0007669"/>
    <property type="project" value="UniProtKB-KW"/>
</dbReference>
<dbReference type="RefSeq" id="WP_142808145.1">
    <property type="nucleotide sequence ID" value="NZ_CP036282.1"/>
</dbReference>
<dbReference type="SUPFAM" id="SSF63848">
    <property type="entry name" value="Cell-division inhibitor MinC, C-terminal domain"/>
    <property type="match status" value="1"/>
</dbReference>
<reference evidence="10" key="1">
    <citation type="submission" date="2019-02" db="EMBL/GenBank/DDBJ databases">
        <title>Complete genome sequence of Rhodoferax sp. Gr-4.</title>
        <authorList>
            <person name="Jin L."/>
        </authorList>
    </citation>
    <scope>NUCLEOTIDE SEQUENCE [LARGE SCALE GENOMIC DNA]</scope>
    <source>
        <strain evidence="10">Gr-4</strain>
    </source>
</reference>
<evidence type="ECO:0000256" key="3">
    <source>
        <dbReference type="ARBA" id="ARBA00023210"/>
    </source>
</evidence>
<evidence type="ECO:0000256" key="4">
    <source>
        <dbReference type="ARBA" id="ARBA00023306"/>
    </source>
</evidence>
<dbReference type="AlphaFoldDB" id="A0A515EJ63"/>
<comment type="subunit">
    <text evidence="6">Interacts with MinD and FtsZ.</text>
</comment>
<evidence type="ECO:0000313" key="10">
    <source>
        <dbReference type="Proteomes" id="UP000317365"/>
    </source>
</evidence>
<gene>
    <name evidence="6 9" type="primary">minC</name>
    <name evidence="9" type="ORF">EXZ61_00050</name>
</gene>
<dbReference type="Proteomes" id="UP000317365">
    <property type="component" value="Chromosome"/>
</dbReference>
<evidence type="ECO:0000256" key="6">
    <source>
        <dbReference type="HAMAP-Rule" id="MF_00267"/>
    </source>
</evidence>
<evidence type="ECO:0000256" key="5">
    <source>
        <dbReference type="ARBA" id="ARBA00025606"/>
    </source>
</evidence>
<dbReference type="PANTHER" id="PTHR34108">
    <property type="entry name" value="SEPTUM SITE-DETERMINING PROTEIN MINC"/>
    <property type="match status" value="1"/>
</dbReference>
<comment type="similarity">
    <text evidence="1 6">Belongs to the MinC family.</text>
</comment>
<evidence type="ECO:0000256" key="1">
    <source>
        <dbReference type="ARBA" id="ARBA00006291"/>
    </source>
</evidence>